<feature type="binding site" evidence="6">
    <location>
        <begin position="25"/>
        <end position="27"/>
    </location>
    <ligand>
        <name>FMN</name>
        <dbReference type="ChEBI" id="CHEBI:58210"/>
    </ligand>
</feature>
<dbReference type="Proteomes" id="UP000322822">
    <property type="component" value="Chromosome 2"/>
</dbReference>
<comment type="subunit">
    <text evidence="6">Homodimer.</text>
</comment>
<reference evidence="8 9" key="1">
    <citation type="submission" date="2019-09" db="EMBL/GenBank/DDBJ databases">
        <title>FDA dAtabase for Regulatory Grade micrObial Sequences (FDA-ARGOS): Supporting development and validation of Infectious Disease Dx tests.</title>
        <authorList>
            <person name="Sciortino C."/>
            <person name="Tallon L."/>
            <person name="Sadzewicz L."/>
            <person name="Vavikolanu K."/>
            <person name="Mehta A."/>
            <person name="Aluvathingal J."/>
            <person name="Nadendla S."/>
            <person name="Nandy P."/>
            <person name="Geyer C."/>
            <person name="Yan Y."/>
            <person name="Sichtig H."/>
        </authorList>
    </citation>
    <scope>NUCLEOTIDE SEQUENCE [LARGE SCALE GENOMIC DNA]</scope>
    <source>
        <strain evidence="8 9">FDAARGOS_664</strain>
    </source>
</reference>
<dbReference type="SUPFAM" id="SSF52218">
    <property type="entry name" value="Flavoproteins"/>
    <property type="match status" value="1"/>
</dbReference>
<dbReference type="EC" id="1.7.1.17" evidence="6"/>
<accession>A0A5P2HEC7</accession>
<comment type="cofactor">
    <cofactor evidence="6">
        <name>FMN</name>
        <dbReference type="ChEBI" id="CHEBI:58210"/>
    </cofactor>
    <text evidence="6">Binds 1 FMN per subunit.</text>
</comment>
<comment type="function">
    <text evidence="6">Also exhibits azoreductase activity. Catalyzes the reductive cleavage of the azo bond in aromatic azo compounds to the corresponding amines.</text>
</comment>
<dbReference type="InterPro" id="IPR023048">
    <property type="entry name" value="NADH:quinone_OxRdtase_FMN_depd"/>
</dbReference>
<sequence length="218" mass="24290">MIGATSKGFNVTKILHIVGSPRENSQSAMVAQALLDTYAAKHANPRIDTLNLWELDLPEMREDVLNAKYAVFARREHTAEQAAAWATVQKEVARLLEYDVLLFSVPMWNWGLPYRIKHYIDVITQPGLTFKWTPERGYEGLVLGRRAVVIYASSFDYAAGTPLAPFDHQKPYLEDWLRMIGVDAIETIAFGPTHPDAPAMPAAREQALARAAAIAVSL</sequence>
<keyword evidence="1 6" id="KW-0285">Flavoprotein</keyword>
<evidence type="ECO:0000256" key="2">
    <source>
        <dbReference type="ARBA" id="ARBA00022643"/>
    </source>
</evidence>
<comment type="catalytic activity">
    <reaction evidence="6">
        <text>2 a quinone + NADH + H(+) = 2 a 1,4-benzosemiquinone + NAD(+)</text>
        <dbReference type="Rhea" id="RHEA:65952"/>
        <dbReference type="ChEBI" id="CHEBI:15378"/>
        <dbReference type="ChEBI" id="CHEBI:57540"/>
        <dbReference type="ChEBI" id="CHEBI:57945"/>
        <dbReference type="ChEBI" id="CHEBI:132124"/>
        <dbReference type="ChEBI" id="CHEBI:134225"/>
    </reaction>
</comment>
<evidence type="ECO:0000256" key="5">
    <source>
        <dbReference type="ARBA" id="ARBA00048542"/>
    </source>
</evidence>
<dbReference type="Pfam" id="PF02525">
    <property type="entry name" value="Flavodoxin_2"/>
    <property type="match status" value="1"/>
</dbReference>
<dbReference type="AlphaFoldDB" id="A0A5P2HEC7"/>
<comment type="similarity">
    <text evidence="6">Belongs to the azoreductase type 1 family.</text>
</comment>
<comment type="caution">
    <text evidence="6">Lacks conserved residue(s) required for the propagation of feature annotation.</text>
</comment>
<evidence type="ECO:0000256" key="1">
    <source>
        <dbReference type="ARBA" id="ARBA00022630"/>
    </source>
</evidence>
<evidence type="ECO:0000313" key="9">
    <source>
        <dbReference type="Proteomes" id="UP000322822"/>
    </source>
</evidence>
<dbReference type="Gene3D" id="3.40.50.360">
    <property type="match status" value="1"/>
</dbReference>
<comment type="function">
    <text evidence="6">Quinone reductase that provides resistance to thiol-specific stress caused by electrophilic quinones.</text>
</comment>
<evidence type="ECO:0000256" key="4">
    <source>
        <dbReference type="ARBA" id="ARBA00023027"/>
    </source>
</evidence>
<keyword evidence="2 6" id="KW-0288">FMN</keyword>
<dbReference type="PANTHER" id="PTHR43741">
    <property type="entry name" value="FMN-DEPENDENT NADH-AZOREDUCTASE 1"/>
    <property type="match status" value="1"/>
</dbReference>
<dbReference type="EC" id="1.6.5.-" evidence="6"/>
<dbReference type="PANTHER" id="PTHR43741:SF4">
    <property type="entry name" value="FMN-DEPENDENT NADH:QUINONE OXIDOREDUCTASE"/>
    <property type="match status" value="1"/>
</dbReference>
<dbReference type="OrthoDB" id="9787136at2"/>
<dbReference type="HAMAP" id="MF_01216">
    <property type="entry name" value="Azoreductase_type1"/>
    <property type="match status" value="1"/>
</dbReference>
<evidence type="ECO:0000256" key="6">
    <source>
        <dbReference type="HAMAP-Rule" id="MF_01216"/>
    </source>
</evidence>
<dbReference type="InterPro" id="IPR050104">
    <property type="entry name" value="FMN-dep_NADH:Q_OxRdtase_AzoR1"/>
</dbReference>
<name>A0A5P2HEC7_9BURK</name>
<dbReference type="InterPro" id="IPR029039">
    <property type="entry name" value="Flavoprotein-like_sf"/>
</dbReference>
<dbReference type="GO" id="GO:0009055">
    <property type="term" value="F:electron transfer activity"/>
    <property type="evidence" value="ECO:0007669"/>
    <property type="project" value="UniProtKB-UniRule"/>
</dbReference>
<keyword evidence="4 6" id="KW-0520">NAD</keyword>
<keyword evidence="3 6" id="KW-0560">Oxidoreductase</keyword>
<evidence type="ECO:0000313" key="8">
    <source>
        <dbReference type="EMBL" id="QET06386.1"/>
    </source>
</evidence>
<organism evidence="8 9">
    <name type="scientific">Cupriavidus pauculus</name>
    <dbReference type="NCBI Taxonomy" id="82633"/>
    <lineage>
        <taxon>Bacteria</taxon>
        <taxon>Pseudomonadati</taxon>
        <taxon>Pseudomonadota</taxon>
        <taxon>Betaproteobacteria</taxon>
        <taxon>Burkholderiales</taxon>
        <taxon>Burkholderiaceae</taxon>
        <taxon>Cupriavidus</taxon>
    </lineage>
</organism>
<proteinExistence type="inferred from homology"/>
<evidence type="ECO:0000256" key="3">
    <source>
        <dbReference type="ARBA" id="ARBA00023002"/>
    </source>
</evidence>
<comment type="catalytic activity">
    <reaction evidence="5">
        <text>N,N-dimethyl-1,4-phenylenediamine + anthranilate + 2 NAD(+) = 2-(4-dimethylaminophenyl)diazenylbenzoate + 2 NADH + 2 H(+)</text>
        <dbReference type="Rhea" id="RHEA:55872"/>
        <dbReference type="ChEBI" id="CHEBI:15378"/>
        <dbReference type="ChEBI" id="CHEBI:15783"/>
        <dbReference type="ChEBI" id="CHEBI:16567"/>
        <dbReference type="ChEBI" id="CHEBI:57540"/>
        <dbReference type="ChEBI" id="CHEBI:57945"/>
        <dbReference type="ChEBI" id="CHEBI:71579"/>
        <dbReference type="EC" id="1.7.1.17"/>
    </reaction>
    <physiologicalReaction direction="right-to-left" evidence="5">
        <dbReference type="Rhea" id="RHEA:55874"/>
    </physiologicalReaction>
</comment>
<dbReference type="GO" id="GO:0010181">
    <property type="term" value="F:FMN binding"/>
    <property type="evidence" value="ECO:0007669"/>
    <property type="project" value="UniProtKB-UniRule"/>
</dbReference>
<dbReference type="GO" id="GO:0016652">
    <property type="term" value="F:oxidoreductase activity, acting on NAD(P)H as acceptor"/>
    <property type="evidence" value="ECO:0007669"/>
    <property type="project" value="UniProtKB-UniRule"/>
</dbReference>
<dbReference type="EMBL" id="CP044067">
    <property type="protein sequence ID" value="QET06386.1"/>
    <property type="molecule type" value="Genomic_DNA"/>
</dbReference>
<feature type="domain" description="Flavodoxin-like fold" evidence="7">
    <location>
        <begin position="12"/>
        <end position="212"/>
    </location>
</feature>
<protein>
    <recommendedName>
        <fullName evidence="6">FMN dependent NADH:quinone oxidoreductase</fullName>
        <ecNumber evidence="6">1.6.5.-</ecNumber>
    </recommendedName>
    <alternativeName>
        <fullName evidence="6">Azo-dye reductase</fullName>
    </alternativeName>
    <alternativeName>
        <fullName evidence="6">FMN-dependent NADH-azo compound oxidoreductase</fullName>
    </alternativeName>
    <alternativeName>
        <fullName evidence="6">FMN-dependent NADH-azoreductase</fullName>
        <ecNumber evidence="6">1.7.1.17</ecNumber>
    </alternativeName>
</protein>
<feature type="binding site" evidence="6">
    <location>
        <position position="20"/>
    </location>
    <ligand>
        <name>FMN</name>
        <dbReference type="ChEBI" id="CHEBI:58210"/>
    </ligand>
</feature>
<gene>
    <name evidence="6" type="primary">azoR</name>
    <name evidence="8" type="ORF">FOB72_31360</name>
</gene>
<dbReference type="InterPro" id="IPR003680">
    <property type="entry name" value="Flavodoxin_fold"/>
</dbReference>
<dbReference type="GO" id="GO:0016655">
    <property type="term" value="F:oxidoreductase activity, acting on NAD(P)H, quinone or similar compound as acceptor"/>
    <property type="evidence" value="ECO:0007669"/>
    <property type="project" value="InterPro"/>
</dbReference>
<evidence type="ECO:0000259" key="7">
    <source>
        <dbReference type="Pfam" id="PF02525"/>
    </source>
</evidence>